<feature type="transmembrane region" description="Helical" evidence="1">
    <location>
        <begin position="96"/>
        <end position="118"/>
    </location>
</feature>
<feature type="transmembrane region" description="Helical" evidence="1">
    <location>
        <begin position="309"/>
        <end position="329"/>
    </location>
</feature>
<feature type="transmembrane region" description="Helical" evidence="1">
    <location>
        <begin position="58"/>
        <end position="76"/>
    </location>
</feature>
<dbReference type="EMBL" id="CP060790">
    <property type="protein sequence ID" value="QNP60029.1"/>
    <property type="molecule type" value="Genomic_DNA"/>
</dbReference>
<evidence type="ECO:0000313" key="3">
    <source>
        <dbReference type="Proteomes" id="UP000516057"/>
    </source>
</evidence>
<reference evidence="2 3" key="1">
    <citation type="submission" date="2020-08" db="EMBL/GenBank/DDBJ databases">
        <title>Genome sequence of Acidovorax monticola KACC 19171T.</title>
        <authorList>
            <person name="Hyun D.-W."/>
            <person name="Bae J.-W."/>
        </authorList>
    </citation>
    <scope>NUCLEOTIDE SEQUENCE [LARGE SCALE GENOMIC DNA]</scope>
    <source>
        <strain evidence="2 3">KACC 19171</strain>
    </source>
</reference>
<feature type="transmembrane region" description="Helical" evidence="1">
    <location>
        <begin position="29"/>
        <end position="51"/>
    </location>
</feature>
<feature type="transmembrane region" description="Helical" evidence="1">
    <location>
        <begin position="423"/>
        <end position="442"/>
    </location>
</feature>
<dbReference type="Proteomes" id="UP000516057">
    <property type="component" value="Chromosome"/>
</dbReference>
<feature type="transmembrane region" description="Helical" evidence="1">
    <location>
        <begin position="487"/>
        <end position="504"/>
    </location>
</feature>
<evidence type="ECO:0000313" key="2">
    <source>
        <dbReference type="EMBL" id="QNP60029.1"/>
    </source>
</evidence>
<evidence type="ECO:0000256" key="1">
    <source>
        <dbReference type="SAM" id="Phobius"/>
    </source>
</evidence>
<name>A0A7H0HHL3_9BURK</name>
<dbReference type="KEGG" id="amon:H9L24_03585"/>
<protein>
    <submittedName>
        <fullName evidence="2">Uncharacterized protein</fullName>
    </submittedName>
</protein>
<organism evidence="2 3">
    <name type="scientific">Paenacidovorax monticola</name>
    <dbReference type="NCBI Taxonomy" id="1926868"/>
    <lineage>
        <taxon>Bacteria</taxon>
        <taxon>Pseudomonadati</taxon>
        <taxon>Pseudomonadota</taxon>
        <taxon>Betaproteobacteria</taxon>
        <taxon>Burkholderiales</taxon>
        <taxon>Comamonadaceae</taxon>
        <taxon>Paenacidovorax</taxon>
    </lineage>
</organism>
<feature type="transmembrane region" description="Helical" evidence="1">
    <location>
        <begin position="454"/>
        <end position="475"/>
    </location>
</feature>
<keyword evidence="1" id="KW-0472">Membrane</keyword>
<dbReference type="AlphaFoldDB" id="A0A7H0HHL3"/>
<feature type="transmembrane region" description="Helical" evidence="1">
    <location>
        <begin position="214"/>
        <end position="235"/>
    </location>
</feature>
<gene>
    <name evidence="2" type="ORF">H9L24_03585</name>
</gene>
<feature type="transmembrane region" description="Helical" evidence="1">
    <location>
        <begin position="266"/>
        <end position="297"/>
    </location>
</feature>
<keyword evidence="1" id="KW-1133">Transmembrane helix</keyword>
<proteinExistence type="predicted"/>
<keyword evidence="3" id="KW-1185">Reference proteome</keyword>
<dbReference type="RefSeq" id="WP_187737010.1">
    <property type="nucleotide sequence ID" value="NZ_CP060790.1"/>
</dbReference>
<keyword evidence="1" id="KW-0812">Transmembrane</keyword>
<sequence length="1055" mass="115975">MTLFIISALLILWPSYRWTFYFTDSTSDAFWIFIASVMLQIGGIACLLSLVQQLAPAMWILVQLIICGLTLRLTGGTGRSEIRLLATTLDRWRRGLAAYASGLSAWGWLALVLICLAISTSLWTQMAMPLAGFDERMYHASRVIYWIQNHSIFPFETHNIRQTMIPFGSELLFLWPVLITKIETVGRFIFWLAYPLAAVGQYFLLRTLKLNQTASLAGVLILLSTPLVASSTVGLKPEIWSIVTLLGLSYWAVSLCSGLEGRKSHYFFLGVFSVLSINVRSFPLTLLPSLLLIVLCSPGQQALSVRVKALFAGLGCALVLSSLLVPVVFNSVHYHHPLGPKAVRDTVASDATRQVLYTHAVRFPFLMLELPSLPVSAETRAHFSNAANQLIATFGAATPLAGEGQGPWPGRFTYALPENSTRFSLWGLLWIPTLLAAAVLLVRNVAATWPRVQLTAISAQTLLAIPLLVAVLFGARWMTQSEVPGRFLIGPYTLLLPVGMALFFRHIFVRRWAQVLGAMAIAYAAYHPLRVLATNAEKAMAQPLEAKVVNEPFGEIVGSVIPAGSRVLLVGGQDVRDYPLFAPVTQYANAVIPWGTGPFDPLKMSRQIASQNISHVLIQHDQKVRLQWFPELETREMVKWLGTQAGLKAIPLQTPHMRLFEVEGVAAMNEKPFEVATFPAAAPLIEVNGALRGQVGIDPVLLNTSWPVENLGADEKGFLWMGQGAPEGIVFGLWSRQERDVNMRFEVSPGHGLSVPGRTVMVQHDGVPVGQGEYSFTGKSSIVVRTRLHAGRNVIHFFAMDTATIKPLPNGDTRNLVVGLHDIHIEAGPGGQPSTTAKVARPVGAEDLAASARKAVGLITRQQQVEGYWRTSYTSKERFENSTFEMNTYVTSMMVDILGTPSVAPGLAGSLERARTHLRHQIEAGGLVRYHGRPDGSAMAIYGLCPITPDADDTSLAWRLAPGADTALRAQALATLRQYRTAEGLYKTWLAERRQFRCIDPGADPNPPDIAIQMHVYLWLAQADPPAARALCHVLQKAAGQDRIWVYYDKAPWCP</sequence>
<accession>A0A7H0HHL3</accession>
<feature type="transmembrane region" description="Helical" evidence="1">
    <location>
        <begin position="242"/>
        <end position="260"/>
    </location>
</feature>